<reference evidence="5 6" key="1">
    <citation type="submission" date="2017-09" db="EMBL/GenBank/DDBJ databases">
        <title>Depth-based differentiation of microbial function through sediment-hosted aquifers and enrichment of novel symbionts in the deep terrestrial subsurface.</title>
        <authorList>
            <person name="Probst A.J."/>
            <person name="Ladd B."/>
            <person name="Jarett J.K."/>
            <person name="Geller-Mcgrath D.E."/>
            <person name="Sieber C.M."/>
            <person name="Emerson J.B."/>
            <person name="Anantharaman K."/>
            <person name="Thomas B.C."/>
            <person name="Malmstrom R."/>
            <person name="Stieglmeier M."/>
            <person name="Klingl A."/>
            <person name="Woyke T."/>
            <person name="Ryan C.M."/>
            <person name="Banfield J.F."/>
        </authorList>
    </citation>
    <scope>NUCLEOTIDE SEQUENCE [LARGE SCALE GENOMIC DNA]</scope>
    <source>
        <strain evidence="5">CG11_big_fil_rev_8_21_14_0_20_42_13</strain>
    </source>
</reference>
<keyword evidence="2 5" id="KW-0418">Kinase</keyword>
<dbReference type="Proteomes" id="UP000229641">
    <property type="component" value="Unassembled WGS sequence"/>
</dbReference>
<keyword evidence="2" id="KW-0460">Magnesium</keyword>
<feature type="binding site" evidence="2">
    <location>
        <position position="128"/>
    </location>
    <ligand>
        <name>Mg(2+)</name>
        <dbReference type="ChEBI" id="CHEBI:18420"/>
        <label>1</label>
    </ligand>
</feature>
<feature type="binding site" evidence="2">
    <location>
        <position position="203"/>
    </location>
    <ligand>
        <name>ATP</name>
        <dbReference type="ChEBI" id="CHEBI:30616"/>
    </ligand>
</feature>
<comment type="function">
    <text evidence="2">Catalyzes the ATP-dependent phosphorylation of thiamine-monophosphate (TMP) to form thiamine-pyrophosphate (TPP), the active form of vitamin B1.</text>
</comment>
<dbReference type="InterPro" id="IPR016188">
    <property type="entry name" value="PurM-like_N"/>
</dbReference>
<dbReference type="GO" id="GO:0000287">
    <property type="term" value="F:magnesium ion binding"/>
    <property type="evidence" value="ECO:0007669"/>
    <property type="project" value="UniProtKB-UniRule"/>
</dbReference>
<dbReference type="AlphaFoldDB" id="A0A2H0LZM7"/>
<feature type="binding site" evidence="2">
    <location>
        <position position="35"/>
    </location>
    <ligand>
        <name>Mg(2+)</name>
        <dbReference type="ChEBI" id="CHEBI:18420"/>
        <label>3</label>
    </ligand>
</feature>
<feature type="binding site" evidence="2">
    <location>
        <position position="245"/>
    </location>
    <ligand>
        <name>substrate</name>
    </ligand>
</feature>
<dbReference type="UniPathway" id="UPA00060">
    <property type="reaction ID" value="UER00142"/>
</dbReference>
<feature type="binding site" evidence="2">
    <location>
        <position position="51"/>
    </location>
    <ligand>
        <name>Mg(2+)</name>
        <dbReference type="ChEBI" id="CHEBI:18420"/>
        <label>1</label>
    </ligand>
</feature>
<dbReference type="GO" id="GO:0009228">
    <property type="term" value="P:thiamine biosynthetic process"/>
    <property type="evidence" value="ECO:0007669"/>
    <property type="project" value="UniProtKB-KW"/>
</dbReference>
<feature type="binding site" evidence="2">
    <location>
        <position position="300"/>
    </location>
    <ligand>
        <name>substrate</name>
    </ligand>
</feature>
<feature type="binding site" evidence="2">
    <location>
        <position position="35"/>
    </location>
    <ligand>
        <name>Mg(2+)</name>
        <dbReference type="ChEBI" id="CHEBI:18420"/>
        <label>4</label>
    </ligand>
</feature>
<dbReference type="Pfam" id="PF02769">
    <property type="entry name" value="AIRS_C"/>
    <property type="match status" value="1"/>
</dbReference>
<dbReference type="SUPFAM" id="SSF55326">
    <property type="entry name" value="PurM N-terminal domain-like"/>
    <property type="match status" value="1"/>
</dbReference>
<feature type="binding site" evidence="2">
    <location>
        <begin position="127"/>
        <end position="128"/>
    </location>
    <ligand>
        <name>ATP</name>
        <dbReference type="ChEBI" id="CHEBI:30616"/>
    </ligand>
</feature>
<dbReference type="GO" id="GO:0009229">
    <property type="term" value="P:thiamine diphosphate biosynthetic process"/>
    <property type="evidence" value="ECO:0007669"/>
    <property type="project" value="UniProtKB-UniRule"/>
</dbReference>
<feature type="binding site" evidence="2">
    <location>
        <position position="153"/>
    </location>
    <ligand>
        <name>ATP</name>
        <dbReference type="ChEBI" id="CHEBI:30616"/>
    </ligand>
</feature>
<dbReference type="PANTHER" id="PTHR30270:SF0">
    <property type="entry name" value="THIAMINE-MONOPHOSPHATE KINASE"/>
    <property type="match status" value="1"/>
</dbReference>
<dbReference type="HAMAP" id="MF_02128">
    <property type="entry name" value="TMP_kinase"/>
    <property type="match status" value="1"/>
</dbReference>
<feature type="binding site" evidence="2">
    <location>
        <position position="80"/>
    </location>
    <ligand>
        <name>Mg(2+)</name>
        <dbReference type="ChEBI" id="CHEBI:18420"/>
        <label>2</label>
    </ligand>
</feature>
<evidence type="ECO:0000313" key="5">
    <source>
        <dbReference type="EMBL" id="PIQ89837.1"/>
    </source>
</evidence>
<accession>A0A2H0LZM7</accession>
<evidence type="ECO:0000259" key="3">
    <source>
        <dbReference type="Pfam" id="PF00586"/>
    </source>
</evidence>
<dbReference type="EMBL" id="PCWA01000015">
    <property type="protein sequence ID" value="PIQ89837.1"/>
    <property type="molecule type" value="Genomic_DNA"/>
</dbReference>
<evidence type="ECO:0000256" key="2">
    <source>
        <dbReference type="HAMAP-Rule" id="MF_02128"/>
    </source>
</evidence>
<dbReference type="GO" id="GO:0005524">
    <property type="term" value="F:ATP binding"/>
    <property type="evidence" value="ECO:0007669"/>
    <property type="project" value="UniProtKB-UniRule"/>
</dbReference>
<dbReference type="Gene3D" id="3.90.650.10">
    <property type="entry name" value="PurM-like C-terminal domain"/>
    <property type="match status" value="1"/>
</dbReference>
<dbReference type="InterPro" id="IPR006283">
    <property type="entry name" value="ThiL-like"/>
</dbReference>
<evidence type="ECO:0000313" key="6">
    <source>
        <dbReference type="Proteomes" id="UP000229641"/>
    </source>
</evidence>
<feature type="binding site" evidence="2">
    <location>
        <position position="204"/>
    </location>
    <ligand>
        <name>Mg(2+)</name>
        <dbReference type="ChEBI" id="CHEBI:18420"/>
        <label>5</label>
    </ligand>
</feature>
<dbReference type="InterPro" id="IPR010918">
    <property type="entry name" value="PurM-like_C_dom"/>
</dbReference>
<name>A0A2H0LZM7_9BACT</name>
<comment type="miscellaneous">
    <text evidence="2">Reaction mechanism of ThiL seems to utilize a direct, inline transfer of the gamma-phosphate of ATP to TMP rather than a phosphorylated enzyme intermediate.</text>
</comment>
<comment type="caution">
    <text evidence="5">The sequence shown here is derived from an EMBL/GenBank/DDBJ whole genome shotgun (WGS) entry which is preliminary data.</text>
</comment>
<dbReference type="InterPro" id="IPR036676">
    <property type="entry name" value="PurM-like_C_sf"/>
</dbReference>
<feature type="domain" description="PurM-like N-terminal" evidence="3">
    <location>
        <begin position="33"/>
        <end position="145"/>
    </location>
</feature>
<comment type="similarity">
    <text evidence="2">Belongs to the thiamine-monophosphate kinase family.</text>
</comment>
<dbReference type="InterPro" id="IPR036921">
    <property type="entry name" value="PurM-like_N_sf"/>
</dbReference>
<dbReference type="PANTHER" id="PTHR30270">
    <property type="entry name" value="THIAMINE-MONOPHOSPHATE KINASE"/>
    <property type="match status" value="1"/>
</dbReference>
<feature type="binding site" evidence="2">
    <location>
        <position position="52"/>
    </location>
    <ligand>
        <name>Mg(2+)</name>
        <dbReference type="ChEBI" id="CHEBI:18420"/>
        <label>2</label>
    </ligand>
</feature>
<dbReference type="SUPFAM" id="SSF56042">
    <property type="entry name" value="PurM C-terminal domain-like"/>
    <property type="match status" value="1"/>
</dbReference>
<dbReference type="Gene3D" id="3.30.1330.10">
    <property type="entry name" value="PurM-like, N-terminal domain"/>
    <property type="match status" value="1"/>
</dbReference>
<evidence type="ECO:0000256" key="1">
    <source>
        <dbReference type="ARBA" id="ARBA00022977"/>
    </source>
</evidence>
<dbReference type="EC" id="2.7.4.16" evidence="2"/>
<feature type="binding site" evidence="2">
    <location>
        <position position="59"/>
    </location>
    <ligand>
        <name>substrate</name>
    </ligand>
</feature>
<proteinExistence type="inferred from homology"/>
<dbReference type="CDD" id="cd02194">
    <property type="entry name" value="ThiL"/>
    <property type="match status" value="1"/>
</dbReference>
<dbReference type="PIRSF" id="PIRSF005303">
    <property type="entry name" value="Thiam_monoph_kin"/>
    <property type="match status" value="1"/>
</dbReference>
<comment type="pathway">
    <text evidence="2">Cofactor biosynthesis; thiamine diphosphate biosynthesis; thiamine diphosphate from thiamine phosphate: step 1/1.</text>
</comment>
<keyword evidence="2" id="KW-0547">Nucleotide-binding</keyword>
<feature type="binding site" evidence="2">
    <location>
        <position position="50"/>
    </location>
    <ligand>
        <name>Mg(2+)</name>
        <dbReference type="ChEBI" id="CHEBI:18420"/>
        <label>4</label>
    </ligand>
</feature>
<comment type="caution">
    <text evidence="2">Lacks conserved residue(s) required for the propagation of feature annotation.</text>
</comment>
<comment type="catalytic activity">
    <reaction evidence="2">
        <text>thiamine phosphate + ATP = thiamine diphosphate + ADP</text>
        <dbReference type="Rhea" id="RHEA:15913"/>
        <dbReference type="ChEBI" id="CHEBI:30616"/>
        <dbReference type="ChEBI" id="CHEBI:37575"/>
        <dbReference type="ChEBI" id="CHEBI:58937"/>
        <dbReference type="ChEBI" id="CHEBI:456216"/>
        <dbReference type="EC" id="2.7.4.16"/>
    </reaction>
</comment>
<feature type="binding site" evidence="2">
    <location>
        <position position="80"/>
    </location>
    <ligand>
        <name>Mg(2+)</name>
        <dbReference type="ChEBI" id="CHEBI:18420"/>
        <label>4</label>
    </ligand>
</feature>
<feature type="domain" description="PurM-like C-terminal" evidence="4">
    <location>
        <begin position="174"/>
        <end position="284"/>
    </location>
</feature>
<dbReference type="NCBIfam" id="TIGR01379">
    <property type="entry name" value="thiL"/>
    <property type="match status" value="1"/>
</dbReference>
<sequence>MHEMSLSKLGEFALIDRFKRLIKLDKTVFKGTGDDCAVLKFDRKHYQLLTSDMIVEGVDFTSGTNPYLVGRKAIAVSVSDIAACGGIPGHCLVSLAMPRQTKLEFVDNLFRGMREVAEKYGINIVGGDLSRSRQLTIDVSMLGLVKKKELVLRSGARAGDFIFLTGPLGGSFKSGHHLKFTPRIKESRYLAENFNLHSMVDISDGLIADLGHILERSQKGAVIYEELIPKNKYALSLKDALYSGEDFELLFTLPQDAARRLLKKQKGMRFFLIGQIISGPKKILLVDVKRRCRELETKGFRHF</sequence>
<keyword evidence="2" id="KW-0479">Metal-binding</keyword>
<evidence type="ECO:0000259" key="4">
    <source>
        <dbReference type="Pfam" id="PF02769"/>
    </source>
</evidence>
<keyword evidence="1 2" id="KW-0784">Thiamine biosynthesis</keyword>
<organism evidence="5 6">
    <name type="scientific">Candidatus Ghiorseimicrobium undicola</name>
    <dbReference type="NCBI Taxonomy" id="1974746"/>
    <lineage>
        <taxon>Bacteria</taxon>
        <taxon>Pseudomonadati</taxon>
        <taxon>Candidatus Omnitrophota</taxon>
        <taxon>Candidatus Ghiorseimicrobium</taxon>
    </lineage>
</organism>
<keyword evidence="2" id="KW-0067">ATP-binding</keyword>
<feature type="binding site" evidence="2">
    <location>
        <position position="52"/>
    </location>
    <ligand>
        <name>Mg(2+)</name>
        <dbReference type="ChEBI" id="CHEBI:18420"/>
        <label>1</label>
    </ligand>
</feature>
<protein>
    <recommendedName>
        <fullName evidence="2">Thiamine-monophosphate kinase</fullName>
        <shortName evidence="2">TMP kinase</shortName>
        <shortName evidence="2">Thiamine-phosphate kinase</shortName>
        <ecNumber evidence="2">2.7.4.16</ecNumber>
    </recommendedName>
</protein>
<dbReference type="Pfam" id="PF00586">
    <property type="entry name" value="AIRS"/>
    <property type="match status" value="1"/>
</dbReference>
<gene>
    <name evidence="2 5" type="primary">thiL</name>
    <name evidence="5" type="ORF">COV72_01350</name>
</gene>
<keyword evidence="2" id="KW-0808">Transferase</keyword>
<dbReference type="GO" id="GO:0009030">
    <property type="term" value="F:thiamine-phosphate kinase activity"/>
    <property type="evidence" value="ECO:0007669"/>
    <property type="project" value="UniProtKB-UniRule"/>
</dbReference>
<feature type="binding site" evidence="2">
    <location>
        <position position="201"/>
    </location>
    <ligand>
        <name>Mg(2+)</name>
        <dbReference type="ChEBI" id="CHEBI:18420"/>
        <label>3</label>
    </ligand>
</feature>
<feature type="binding site" evidence="2">
    <location>
        <position position="80"/>
    </location>
    <ligand>
        <name>Mg(2+)</name>
        <dbReference type="ChEBI" id="CHEBI:18420"/>
        <label>3</label>
    </ligand>
</feature>